<dbReference type="InterPro" id="IPR009057">
    <property type="entry name" value="Homeodomain-like_sf"/>
</dbReference>
<dbReference type="GO" id="GO:0000976">
    <property type="term" value="F:transcription cis-regulatory region binding"/>
    <property type="evidence" value="ECO:0007669"/>
    <property type="project" value="TreeGrafter"/>
</dbReference>
<dbReference type="SUPFAM" id="SSF46689">
    <property type="entry name" value="Homeodomain-like"/>
    <property type="match status" value="1"/>
</dbReference>
<dbReference type="InterPro" id="IPR036271">
    <property type="entry name" value="Tet_transcr_reg_TetR-rel_C_sf"/>
</dbReference>
<evidence type="ECO:0000313" key="6">
    <source>
        <dbReference type="EMBL" id="TWI36785.1"/>
    </source>
</evidence>
<feature type="DNA-binding region" description="H-T-H motif" evidence="4">
    <location>
        <begin position="33"/>
        <end position="52"/>
    </location>
</feature>
<accession>A0A562NX98</accession>
<keyword evidence="2 4" id="KW-0238">DNA-binding</keyword>
<dbReference type="OrthoDB" id="7223515at2"/>
<reference evidence="6 7" key="1">
    <citation type="journal article" date="2015" name="Stand. Genomic Sci.">
        <title>Genomic Encyclopedia of Bacterial and Archaeal Type Strains, Phase III: the genomes of soil and plant-associated and newly described type strains.</title>
        <authorList>
            <person name="Whitman W.B."/>
            <person name="Woyke T."/>
            <person name="Klenk H.P."/>
            <person name="Zhou Y."/>
            <person name="Lilburn T.G."/>
            <person name="Beck B.J."/>
            <person name="De Vos P."/>
            <person name="Vandamme P."/>
            <person name="Eisen J.A."/>
            <person name="Garrity G."/>
            <person name="Hugenholtz P."/>
            <person name="Kyrpides N.C."/>
        </authorList>
    </citation>
    <scope>NUCLEOTIDE SEQUENCE [LARGE SCALE GENOMIC DNA]</scope>
    <source>
        <strain evidence="6 7">CGMCC 1.5364</strain>
    </source>
</reference>
<keyword evidence="1" id="KW-0805">Transcription regulation</keyword>
<evidence type="ECO:0000256" key="4">
    <source>
        <dbReference type="PROSITE-ProRule" id="PRU00335"/>
    </source>
</evidence>
<dbReference type="EMBL" id="VLKU01000002">
    <property type="protein sequence ID" value="TWI36785.1"/>
    <property type="molecule type" value="Genomic_DNA"/>
</dbReference>
<dbReference type="AlphaFoldDB" id="A0A562NX98"/>
<organism evidence="6 7">
    <name type="scientific">Paracoccus sulfuroxidans</name>
    <dbReference type="NCBI Taxonomy" id="384678"/>
    <lineage>
        <taxon>Bacteria</taxon>
        <taxon>Pseudomonadati</taxon>
        <taxon>Pseudomonadota</taxon>
        <taxon>Alphaproteobacteria</taxon>
        <taxon>Rhodobacterales</taxon>
        <taxon>Paracoccaceae</taxon>
        <taxon>Paracoccus</taxon>
    </lineage>
</organism>
<evidence type="ECO:0000256" key="1">
    <source>
        <dbReference type="ARBA" id="ARBA00023015"/>
    </source>
</evidence>
<feature type="domain" description="HTH tetR-type" evidence="5">
    <location>
        <begin position="10"/>
        <end position="70"/>
    </location>
</feature>
<evidence type="ECO:0000313" key="7">
    <source>
        <dbReference type="Proteomes" id="UP000316225"/>
    </source>
</evidence>
<dbReference type="Proteomes" id="UP000316225">
    <property type="component" value="Unassembled WGS sequence"/>
</dbReference>
<gene>
    <name evidence="6" type="ORF">IQ24_00568</name>
</gene>
<dbReference type="RefSeq" id="WP_145396226.1">
    <property type="nucleotide sequence ID" value="NZ_VLKU01000002.1"/>
</dbReference>
<name>A0A562NX98_9RHOB</name>
<sequence>MSRPLRQPREELRQSILDAARGILDREGMEGLSARAIAREIDYTAATIYNVFSSMSDIVMEINRETLAEVALLFSALPKDLSAADRLRALSKSYVCFMQDNPARWNALFGGNRERESFPNWYTGTIEGLKLQLAHLLIEHAGDLDRVRAEKLAEHLFVSVHGALTLGVGRRLDLLTQRDTLDVAMSGVELILNSLTAEAGKL</sequence>
<evidence type="ECO:0000256" key="2">
    <source>
        <dbReference type="ARBA" id="ARBA00023125"/>
    </source>
</evidence>
<dbReference type="InterPro" id="IPR050109">
    <property type="entry name" value="HTH-type_TetR-like_transc_reg"/>
</dbReference>
<proteinExistence type="predicted"/>
<keyword evidence="7" id="KW-1185">Reference proteome</keyword>
<dbReference type="PANTHER" id="PTHR30055">
    <property type="entry name" value="HTH-TYPE TRANSCRIPTIONAL REGULATOR RUTR"/>
    <property type="match status" value="1"/>
</dbReference>
<comment type="caution">
    <text evidence="6">The sequence shown here is derived from an EMBL/GenBank/DDBJ whole genome shotgun (WGS) entry which is preliminary data.</text>
</comment>
<evidence type="ECO:0000256" key="3">
    <source>
        <dbReference type="ARBA" id="ARBA00023163"/>
    </source>
</evidence>
<evidence type="ECO:0000259" key="5">
    <source>
        <dbReference type="PROSITE" id="PS50977"/>
    </source>
</evidence>
<dbReference type="Gene3D" id="1.10.357.10">
    <property type="entry name" value="Tetracycline Repressor, domain 2"/>
    <property type="match status" value="1"/>
</dbReference>
<dbReference type="InterPro" id="IPR001647">
    <property type="entry name" value="HTH_TetR"/>
</dbReference>
<dbReference type="SUPFAM" id="SSF48498">
    <property type="entry name" value="Tetracyclin repressor-like, C-terminal domain"/>
    <property type="match status" value="1"/>
</dbReference>
<dbReference type="Pfam" id="PF00440">
    <property type="entry name" value="TetR_N"/>
    <property type="match status" value="1"/>
</dbReference>
<keyword evidence="3" id="KW-0804">Transcription</keyword>
<dbReference type="PANTHER" id="PTHR30055:SF234">
    <property type="entry name" value="HTH-TYPE TRANSCRIPTIONAL REGULATOR BETI"/>
    <property type="match status" value="1"/>
</dbReference>
<dbReference type="PROSITE" id="PS50977">
    <property type="entry name" value="HTH_TETR_2"/>
    <property type="match status" value="1"/>
</dbReference>
<dbReference type="GO" id="GO:0003700">
    <property type="term" value="F:DNA-binding transcription factor activity"/>
    <property type="evidence" value="ECO:0007669"/>
    <property type="project" value="TreeGrafter"/>
</dbReference>
<protein>
    <submittedName>
        <fullName evidence="6">TetR family transcriptional regulator</fullName>
    </submittedName>
</protein>